<dbReference type="InterPro" id="IPR000763">
    <property type="entry name" value="Catalase_peroxidase"/>
</dbReference>
<dbReference type="NCBIfam" id="TIGR00198">
    <property type="entry name" value="cat_per_HPI"/>
    <property type="match status" value="1"/>
</dbReference>
<evidence type="ECO:0000256" key="1">
    <source>
        <dbReference type="ARBA" id="ARBA00001970"/>
    </source>
</evidence>
<feature type="domain" description="Plant heme peroxidase family profile" evidence="11">
    <location>
        <begin position="151"/>
        <end position="333"/>
    </location>
</feature>
<dbReference type="PANTHER" id="PTHR30555">
    <property type="entry name" value="HYDROPEROXIDASE I, BIFUNCTIONAL CATALASE-PEROXIDASE"/>
    <property type="match status" value="1"/>
</dbReference>
<keyword evidence="3 9" id="KW-0349">Heme</keyword>
<dbReference type="InterPro" id="IPR002016">
    <property type="entry name" value="Haem_peroxidase"/>
</dbReference>
<keyword evidence="4 9" id="KW-0479">Metal-binding</keyword>
<dbReference type="PROSITE" id="PS00436">
    <property type="entry name" value="PEROXIDASE_2"/>
    <property type="match status" value="1"/>
</dbReference>
<evidence type="ECO:0000256" key="8">
    <source>
        <dbReference type="ARBA" id="ARBA00049145"/>
    </source>
</evidence>
<name>K0SPC9_THAOC</name>
<keyword evidence="13" id="KW-1185">Reference proteome</keyword>
<reference evidence="12 13" key="1">
    <citation type="journal article" date="2012" name="Genome Biol.">
        <title>Genome and low-iron response of an oceanic diatom adapted to chronic iron limitation.</title>
        <authorList>
            <person name="Lommer M."/>
            <person name="Specht M."/>
            <person name="Roy A.S."/>
            <person name="Kraemer L."/>
            <person name="Andreson R."/>
            <person name="Gutowska M.A."/>
            <person name="Wolf J."/>
            <person name="Bergner S.V."/>
            <person name="Schilhabel M.B."/>
            <person name="Klostermeier U.C."/>
            <person name="Beiko R.G."/>
            <person name="Rosenstiel P."/>
            <person name="Hippler M."/>
            <person name="Laroche J."/>
        </authorList>
    </citation>
    <scope>NUCLEOTIDE SEQUENCE [LARGE SCALE GENOMIC DNA]</scope>
    <source>
        <strain evidence="12 13">CCMP1005</strain>
    </source>
</reference>
<comment type="catalytic activity">
    <reaction evidence="8 9">
        <text>2 H2O2 = O2 + 2 H2O</text>
        <dbReference type="Rhea" id="RHEA:20309"/>
        <dbReference type="ChEBI" id="CHEBI:15377"/>
        <dbReference type="ChEBI" id="CHEBI:15379"/>
        <dbReference type="ChEBI" id="CHEBI:16240"/>
        <dbReference type="EC" id="1.11.1.21"/>
    </reaction>
</comment>
<dbReference type="EC" id="1.11.1.21" evidence="9"/>
<sequence>MAEKCPVIHGAGASVSDRKRVAEKPKTVRDWWPETLDLRLLHQDPISARPSHVPHPHSATVEGSSSLPAAAYASYASRLSLVDLSELRNDIYEALTTSNPAWPADYGHYGPLMIRLAWHAAGTYRVLAPLNSWPARRYILWPIKQKYGQALSWADLILLAGNVAIESMMGDWGTVEPLWFGFGRVDAFAPEEDVYWGHEHEWLEDSRHDKSKPAADDVTGLEHGLVNPQGPGGDPDIIQSAKDIRTTFARMGMGDSETVALIAGGHTFGKAHGAADPDTYVAADPEGAPIEAMNIGWKNSFGSGKGKDTITSGLEGGWTKDPAKWDNGYFSNLFKYDWEQTKSPAGAIQWVPTEASIAANGGMSAVSNVVDAHDSSKSHLPIMFTTDLALRFDDVYGPISKRFHDSPGEFEDAWKRAWHKLLHRDMGPKSRHLGPYSVTEELIWMDPIPPIDYATVSSNDVRFLKGKILDAVNRAEASIPDLVKASWASASTYRCTDHRGGANGGRIRLEPQRSWPANDPASLAKVIAALEAIQLQFNKTQAATGTQVSFADMVVLGGCVAIEEAARRAGHTVRVPFVAGRADSSQQQTDVASFDAALKPRMDGFRNYDASSDARPERGLIDRAHLLTLTAPEMCVLIGGMRVLGANADNSSVGVLTDRPGVLSTDFFASICDDNITWTPMSCGKLFQGSRPAGKPFTASRVDLVLGSNSQLRAICESYASADSTEPFLRDFVSAWSKVMMLDRFDLLQPNQGKEESTTVLYYSKTVSRL</sequence>
<evidence type="ECO:0000259" key="11">
    <source>
        <dbReference type="PROSITE" id="PS50873"/>
    </source>
</evidence>
<feature type="compositionally biased region" description="Basic and acidic residues" evidence="10">
    <location>
        <begin position="206"/>
        <end position="215"/>
    </location>
</feature>
<evidence type="ECO:0000256" key="9">
    <source>
        <dbReference type="RuleBase" id="RU003451"/>
    </source>
</evidence>
<proteinExistence type="inferred from homology"/>
<dbReference type="GO" id="GO:0042744">
    <property type="term" value="P:hydrogen peroxide catabolic process"/>
    <property type="evidence" value="ECO:0007669"/>
    <property type="project" value="UniProtKB-KW"/>
</dbReference>
<keyword evidence="5 9" id="KW-0560">Oxidoreductase</keyword>
<dbReference type="GO" id="GO:0070301">
    <property type="term" value="P:cellular response to hydrogen peroxide"/>
    <property type="evidence" value="ECO:0007669"/>
    <property type="project" value="TreeGrafter"/>
</dbReference>
<evidence type="ECO:0000256" key="4">
    <source>
        <dbReference type="ARBA" id="ARBA00022723"/>
    </source>
</evidence>
<dbReference type="EMBL" id="AGNL01011910">
    <property type="protein sequence ID" value="EJK68163.1"/>
    <property type="molecule type" value="Genomic_DNA"/>
</dbReference>
<dbReference type="InterPro" id="IPR019793">
    <property type="entry name" value="Peroxidases_heam-ligand_BS"/>
</dbReference>
<dbReference type="Gene3D" id="1.10.420.10">
    <property type="entry name" value="Peroxidase, domain 2"/>
    <property type="match status" value="2"/>
</dbReference>
<dbReference type="Gene3D" id="1.10.520.10">
    <property type="match status" value="2"/>
</dbReference>
<dbReference type="PRINTS" id="PR00460">
    <property type="entry name" value="BPEROXIDASE"/>
</dbReference>
<dbReference type="InterPro" id="IPR019794">
    <property type="entry name" value="Peroxidases_AS"/>
</dbReference>
<accession>K0SPC9</accession>
<dbReference type="PANTHER" id="PTHR30555:SF0">
    <property type="entry name" value="CATALASE-PEROXIDASE"/>
    <property type="match status" value="1"/>
</dbReference>
<dbReference type="GO" id="GO:0020037">
    <property type="term" value="F:heme binding"/>
    <property type="evidence" value="ECO:0007669"/>
    <property type="project" value="InterPro"/>
</dbReference>
<evidence type="ECO:0000256" key="6">
    <source>
        <dbReference type="ARBA" id="ARBA00023004"/>
    </source>
</evidence>
<dbReference type="Pfam" id="PF00141">
    <property type="entry name" value="peroxidase"/>
    <property type="match status" value="2"/>
</dbReference>
<feature type="region of interest" description="Disordered" evidence="10">
    <location>
        <begin position="206"/>
        <end position="238"/>
    </location>
</feature>
<dbReference type="GO" id="GO:0004096">
    <property type="term" value="F:catalase activity"/>
    <property type="evidence" value="ECO:0007669"/>
    <property type="project" value="InterPro"/>
</dbReference>
<dbReference type="OrthoDB" id="407695at2759"/>
<dbReference type="OMA" id="GPETTWL"/>
<keyword evidence="6 9" id="KW-0408">Iron</keyword>
<dbReference type="AlphaFoldDB" id="K0SPC9"/>
<evidence type="ECO:0000313" key="13">
    <source>
        <dbReference type="Proteomes" id="UP000266841"/>
    </source>
</evidence>
<comment type="cofactor">
    <cofactor evidence="1 9">
        <name>heme b</name>
        <dbReference type="ChEBI" id="CHEBI:60344"/>
    </cofactor>
</comment>
<evidence type="ECO:0000313" key="12">
    <source>
        <dbReference type="EMBL" id="EJK68163.1"/>
    </source>
</evidence>
<evidence type="ECO:0000256" key="7">
    <source>
        <dbReference type="ARBA" id="ARBA00023324"/>
    </source>
</evidence>
<evidence type="ECO:0000256" key="2">
    <source>
        <dbReference type="ARBA" id="ARBA00022559"/>
    </source>
</evidence>
<evidence type="ECO:0000256" key="3">
    <source>
        <dbReference type="ARBA" id="ARBA00022617"/>
    </source>
</evidence>
<dbReference type="PROSITE" id="PS00435">
    <property type="entry name" value="PEROXIDASE_1"/>
    <property type="match status" value="1"/>
</dbReference>
<dbReference type="GO" id="GO:0005829">
    <property type="term" value="C:cytosol"/>
    <property type="evidence" value="ECO:0007669"/>
    <property type="project" value="TreeGrafter"/>
</dbReference>
<comment type="catalytic activity">
    <reaction evidence="9">
        <text>H2O2 + AH2 = A + 2 H2O</text>
        <dbReference type="Rhea" id="RHEA:30275"/>
        <dbReference type="ChEBI" id="CHEBI:13193"/>
        <dbReference type="ChEBI" id="CHEBI:15377"/>
        <dbReference type="ChEBI" id="CHEBI:16240"/>
        <dbReference type="ChEBI" id="CHEBI:17499"/>
        <dbReference type="EC" id="1.11.1.21"/>
    </reaction>
</comment>
<evidence type="ECO:0000256" key="10">
    <source>
        <dbReference type="SAM" id="MobiDB-lite"/>
    </source>
</evidence>
<evidence type="ECO:0000256" key="5">
    <source>
        <dbReference type="ARBA" id="ARBA00023002"/>
    </source>
</evidence>
<dbReference type="Proteomes" id="UP000266841">
    <property type="component" value="Unassembled WGS sequence"/>
</dbReference>
<dbReference type="InterPro" id="IPR010255">
    <property type="entry name" value="Haem_peroxidase_sf"/>
</dbReference>
<protein>
    <recommendedName>
        <fullName evidence="9">Catalase-peroxidase</fullName>
        <ecNumber evidence="9">1.11.1.21</ecNumber>
    </recommendedName>
</protein>
<dbReference type="SUPFAM" id="SSF48113">
    <property type="entry name" value="Heme-dependent peroxidases"/>
    <property type="match status" value="2"/>
</dbReference>
<dbReference type="PROSITE" id="PS50873">
    <property type="entry name" value="PEROXIDASE_4"/>
    <property type="match status" value="1"/>
</dbReference>
<organism evidence="12 13">
    <name type="scientific">Thalassiosira oceanica</name>
    <name type="common">Marine diatom</name>
    <dbReference type="NCBI Taxonomy" id="159749"/>
    <lineage>
        <taxon>Eukaryota</taxon>
        <taxon>Sar</taxon>
        <taxon>Stramenopiles</taxon>
        <taxon>Ochrophyta</taxon>
        <taxon>Bacillariophyta</taxon>
        <taxon>Coscinodiscophyceae</taxon>
        <taxon>Thalassiosirophycidae</taxon>
        <taxon>Thalassiosirales</taxon>
        <taxon>Thalassiosiraceae</taxon>
        <taxon>Thalassiosira</taxon>
    </lineage>
</organism>
<comment type="similarity">
    <text evidence="9">Belongs to the peroxidase family. Peroxidase/catalase subfamily.</text>
</comment>
<comment type="caution">
    <text evidence="12">The sequence shown here is derived from an EMBL/GenBank/DDBJ whole genome shotgun (WGS) entry which is preliminary data.</text>
</comment>
<dbReference type="GO" id="GO:0046872">
    <property type="term" value="F:metal ion binding"/>
    <property type="evidence" value="ECO:0007669"/>
    <property type="project" value="UniProtKB-KW"/>
</dbReference>
<dbReference type="eggNOG" id="ENOG502QTDY">
    <property type="taxonomic scope" value="Eukaryota"/>
</dbReference>
<dbReference type="PRINTS" id="PR00458">
    <property type="entry name" value="PEROXIDASE"/>
</dbReference>
<keyword evidence="2 9" id="KW-0575">Peroxidase</keyword>
<gene>
    <name evidence="12" type="ORF">THAOC_10686</name>
</gene>
<keyword evidence="7 9" id="KW-0376">Hydrogen peroxide</keyword>